<dbReference type="AlphaFoldDB" id="X1RVY4"/>
<reference evidence="2" key="1">
    <citation type="journal article" date="2014" name="Front. Microbiol.">
        <title>High frequency of phylogenetically diverse reductive dehalogenase-homologous genes in deep subseafloor sedimentary metagenomes.</title>
        <authorList>
            <person name="Kawai M."/>
            <person name="Futagami T."/>
            <person name="Toyoda A."/>
            <person name="Takaki Y."/>
            <person name="Nishi S."/>
            <person name="Hori S."/>
            <person name="Arai W."/>
            <person name="Tsubouchi T."/>
            <person name="Morono Y."/>
            <person name="Uchiyama I."/>
            <person name="Ito T."/>
            <person name="Fujiyama A."/>
            <person name="Inagaki F."/>
            <person name="Takami H."/>
        </authorList>
    </citation>
    <scope>NUCLEOTIDE SEQUENCE</scope>
    <source>
        <strain evidence="2">Expedition CK06-06</strain>
    </source>
</reference>
<evidence type="ECO:0000256" key="1">
    <source>
        <dbReference type="SAM" id="Phobius"/>
    </source>
</evidence>
<accession>X1RVY4</accession>
<keyword evidence="1" id="KW-0472">Membrane</keyword>
<feature type="transmembrane region" description="Helical" evidence="1">
    <location>
        <begin position="55"/>
        <end position="73"/>
    </location>
</feature>
<proteinExistence type="predicted"/>
<feature type="transmembrane region" description="Helical" evidence="1">
    <location>
        <begin position="19"/>
        <end position="35"/>
    </location>
</feature>
<evidence type="ECO:0000313" key="2">
    <source>
        <dbReference type="EMBL" id="GAI84838.1"/>
    </source>
</evidence>
<comment type="caution">
    <text evidence="2">The sequence shown here is derived from an EMBL/GenBank/DDBJ whole genome shotgun (WGS) entry which is preliminary data.</text>
</comment>
<keyword evidence="1" id="KW-1133">Transmembrane helix</keyword>
<keyword evidence="1" id="KW-0812">Transmembrane</keyword>
<organism evidence="2">
    <name type="scientific">marine sediment metagenome</name>
    <dbReference type="NCBI Taxonomy" id="412755"/>
    <lineage>
        <taxon>unclassified sequences</taxon>
        <taxon>metagenomes</taxon>
        <taxon>ecological metagenomes</taxon>
    </lineage>
</organism>
<gene>
    <name evidence="2" type="ORF">S12H4_23528</name>
</gene>
<name>X1RVY4_9ZZZZ</name>
<feature type="non-terminal residue" evidence="2">
    <location>
        <position position="75"/>
    </location>
</feature>
<dbReference type="EMBL" id="BARW01012519">
    <property type="protein sequence ID" value="GAI84838.1"/>
    <property type="molecule type" value="Genomic_DNA"/>
</dbReference>
<protein>
    <submittedName>
        <fullName evidence="2">Uncharacterized protein</fullName>
    </submittedName>
</protein>
<sequence>MEKILENPNLSFTERKTKIFYNIINDIYTFVYMYNKDHLSTDTSRSLTNLSLKMANMNYFNISLYIVFIVGFIEK</sequence>